<feature type="region of interest" description="Disordered" evidence="1">
    <location>
        <begin position="435"/>
        <end position="479"/>
    </location>
</feature>
<organism evidence="2 3">
    <name type="scientific">Coemansia thaxteri</name>
    <dbReference type="NCBI Taxonomy" id="2663907"/>
    <lineage>
        <taxon>Eukaryota</taxon>
        <taxon>Fungi</taxon>
        <taxon>Fungi incertae sedis</taxon>
        <taxon>Zoopagomycota</taxon>
        <taxon>Kickxellomycotina</taxon>
        <taxon>Kickxellomycetes</taxon>
        <taxon>Kickxellales</taxon>
        <taxon>Kickxellaceae</taxon>
        <taxon>Coemansia</taxon>
    </lineage>
</organism>
<name>A0A9W8EDM3_9FUNG</name>
<dbReference type="OrthoDB" id="5599958at2759"/>
<feature type="compositionally biased region" description="Basic residues" evidence="1">
    <location>
        <begin position="514"/>
        <end position="523"/>
    </location>
</feature>
<feature type="region of interest" description="Disordered" evidence="1">
    <location>
        <begin position="70"/>
        <end position="93"/>
    </location>
</feature>
<dbReference type="EMBL" id="JANBQF010000609">
    <property type="protein sequence ID" value="KAJ1999950.1"/>
    <property type="molecule type" value="Genomic_DNA"/>
</dbReference>
<comment type="caution">
    <text evidence="2">The sequence shown here is derived from an EMBL/GenBank/DDBJ whole genome shotgun (WGS) entry which is preliminary data.</text>
</comment>
<feature type="region of interest" description="Disordered" evidence="1">
    <location>
        <begin position="241"/>
        <end position="318"/>
    </location>
</feature>
<feature type="compositionally biased region" description="Basic residues" evidence="1">
    <location>
        <begin position="298"/>
        <end position="309"/>
    </location>
</feature>
<feature type="region of interest" description="Disordered" evidence="1">
    <location>
        <begin position="126"/>
        <end position="207"/>
    </location>
</feature>
<evidence type="ECO:0000313" key="2">
    <source>
        <dbReference type="EMBL" id="KAJ1999950.1"/>
    </source>
</evidence>
<proteinExistence type="predicted"/>
<sequence length="523" mass="55289">MNCGSEYACPYPSQFAPTGMMNSGSDVSTMSAAAAAAAGERRMAQSDKDTLAILTMTSLGAVGGMLAGKAFSGGKNKSSRPYKSSAQNASSSPYLETSYTQYTHGNNVNAQLKPVTYDTYKPSSVLAQAGSSKSQSTQAPMPSSRHRLQTTLSHSQDAHAHPHAGLGSGASPHNHNGTASNNSSNSNINVGAESNKDAWKRRNQHKQSAAAVANTSYQAFDYSAGPQPLTSSVLAFNSAAAMTQPHQHKKSSESRRHSRPQLVANTSAASKHAMAGAINSPLTARPHDASSSDARPHTGNRKHQHRPHHVASATGVPGIAPSVLAGDVASAGFTAAPSKYNTKKQTKAGPSAPPPIQTQPLVAGYVPQPPGPQHPVSGPVYQQPLPATYQAQQPHQHQPQYGPPQPIPVHPQQAPAAPYEYSSFISSIAPPYSAQPLGPPYAQPPGMGHNQPAYSQQNQYQHPHQHPQASMSSSYPATYSIHHQPQGLASSYQYYAPYSPQAMQMSSESNPPARPKKHVHFAQ</sequence>
<feature type="compositionally biased region" description="Low complexity" evidence="1">
    <location>
        <begin position="456"/>
        <end position="468"/>
    </location>
</feature>
<dbReference type="Proteomes" id="UP001150907">
    <property type="component" value="Unassembled WGS sequence"/>
</dbReference>
<feature type="compositionally biased region" description="Polar residues" evidence="1">
    <location>
        <begin position="126"/>
        <end position="141"/>
    </location>
</feature>
<evidence type="ECO:0000313" key="3">
    <source>
        <dbReference type="Proteomes" id="UP001150907"/>
    </source>
</evidence>
<accession>A0A9W8EDM3</accession>
<gene>
    <name evidence="2" type="ORF">H4R26_004841</name>
</gene>
<feature type="region of interest" description="Disordered" evidence="1">
    <location>
        <begin position="389"/>
        <end position="416"/>
    </location>
</feature>
<dbReference type="AlphaFoldDB" id="A0A9W8EDM3"/>
<feature type="compositionally biased region" description="Low complexity" evidence="1">
    <location>
        <begin position="389"/>
        <end position="400"/>
    </location>
</feature>
<feature type="compositionally biased region" description="Basic and acidic residues" evidence="1">
    <location>
        <begin position="285"/>
        <end position="296"/>
    </location>
</feature>
<feature type="compositionally biased region" description="Polar residues" evidence="1">
    <location>
        <begin position="469"/>
        <end position="479"/>
    </location>
</feature>
<keyword evidence="3" id="KW-1185">Reference proteome</keyword>
<protein>
    <submittedName>
        <fullName evidence="2">Uncharacterized protein</fullName>
    </submittedName>
</protein>
<feature type="compositionally biased region" description="Polar residues" evidence="1">
    <location>
        <begin position="75"/>
        <end position="93"/>
    </location>
</feature>
<reference evidence="2" key="1">
    <citation type="submission" date="2022-07" db="EMBL/GenBank/DDBJ databases">
        <title>Phylogenomic reconstructions and comparative analyses of Kickxellomycotina fungi.</title>
        <authorList>
            <person name="Reynolds N.K."/>
            <person name="Stajich J.E."/>
            <person name="Barry K."/>
            <person name="Grigoriev I.V."/>
            <person name="Crous P."/>
            <person name="Smith M.E."/>
        </authorList>
    </citation>
    <scope>NUCLEOTIDE SEQUENCE</scope>
    <source>
        <strain evidence="2">IMI 214461</strain>
    </source>
</reference>
<feature type="region of interest" description="Disordered" evidence="1">
    <location>
        <begin position="501"/>
        <end position="523"/>
    </location>
</feature>
<evidence type="ECO:0000256" key="1">
    <source>
        <dbReference type="SAM" id="MobiDB-lite"/>
    </source>
</evidence>